<organism evidence="1 2">
    <name type="scientific">Coniophora puteana (strain RWD-64-598)</name>
    <name type="common">Brown rot fungus</name>
    <dbReference type="NCBI Taxonomy" id="741705"/>
    <lineage>
        <taxon>Eukaryota</taxon>
        <taxon>Fungi</taxon>
        <taxon>Dikarya</taxon>
        <taxon>Basidiomycota</taxon>
        <taxon>Agaricomycotina</taxon>
        <taxon>Agaricomycetes</taxon>
        <taxon>Agaricomycetidae</taxon>
        <taxon>Boletales</taxon>
        <taxon>Coniophorineae</taxon>
        <taxon>Coniophoraceae</taxon>
        <taxon>Coniophora</taxon>
    </lineage>
</organism>
<reference evidence="2" key="1">
    <citation type="journal article" date="2012" name="Science">
        <title>The Paleozoic origin of enzymatic lignin decomposition reconstructed from 31 fungal genomes.</title>
        <authorList>
            <person name="Floudas D."/>
            <person name="Binder M."/>
            <person name="Riley R."/>
            <person name="Barry K."/>
            <person name="Blanchette R.A."/>
            <person name="Henrissat B."/>
            <person name="Martinez A.T."/>
            <person name="Otillar R."/>
            <person name="Spatafora J.W."/>
            <person name="Yadav J.S."/>
            <person name="Aerts A."/>
            <person name="Benoit I."/>
            <person name="Boyd A."/>
            <person name="Carlson A."/>
            <person name="Copeland A."/>
            <person name="Coutinho P.M."/>
            <person name="de Vries R.P."/>
            <person name="Ferreira P."/>
            <person name="Findley K."/>
            <person name="Foster B."/>
            <person name="Gaskell J."/>
            <person name="Glotzer D."/>
            <person name="Gorecki P."/>
            <person name="Heitman J."/>
            <person name="Hesse C."/>
            <person name="Hori C."/>
            <person name="Igarashi K."/>
            <person name="Jurgens J.A."/>
            <person name="Kallen N."/>
            <person name="Kersten P."/>
            <person name="Kohler A."/>
            <person name="Kuees U."/>
            <person name="Kumar T.K.A."/>
            <person name="Kuo A."/>
            <person name="LaButti K."/>
            <person name="Larrondo L.F."/>
            <person name="Lindquist E."/>
            <person name="Ling A."/>
            <person name="Lombard V."/>
            <person name="Lucas S."/>
            <person name="Lundell T."/>
            <person name="Martin R."/>
            <person name="McLaughlin D.J."/>
            <person name="Morgenstern I."/>
            <person name="Morin E."/>
            <person name="Murat C."/>
            <person name="Nagy L.G."/>
            <person name="Nolan M."/>
            <person name="Ohm R.A."/>
            <person name="Patyshakuliyeva A."/>
            <person name="Rokas A."/>
            <person name="Ruiz-Duenas F.J."/>
            <person name="Sabat G."/>
            <person name="Salamov A."/>
            <person name="Samejima M."/>
            <person name="Schmutz J."/>
            <person name="Slot J.C."/>
            <person name="St John F."/>
            <person name="Stenlid J."/>
            <person name="Sun H."/>
            <person name="Sun S."/>
            <person name="Syed K."/>
            <person name="Tsang A."/>
            <person name="Wiebenga A."/>
            <person name="Young D."/>
            <person name="Pisabarro A."/>
            <person name="Eastwood D.C."/>
            <person name="Martin F."/>
            <person name="Cullen D."/>
            <person name="Grigoriev I.V."/>
            <person name="Hibbett D.S."/>
        </authorList>
    </citation>
    <scope>NUCLEOTIDE SEQUENCE [LARGE SCALE GENOMIC DNA]</scope>
    <source>
        <strain evidence="2">RWD-64-598 SS2</strain>
    </source>
</reference>
<protein>
    <recommendedName>
        <fullName evidence="3">F-box domain-containing protein</fullName>
    </recommendedName>
</protein>
<evidence type="ECO:0000313" key="2">
    <source>
        <dbReference type="Proteomes" id="UP000053558"/>
    </source>
</evidence>
<name>R7SC56_CONPW</name>
<proteinExistence type="predicted"/>
<dbReference type="Proteomes" id="UP000053558">
    <property type="component" value="Unassembled WGS sequence"/>
</dbReference>
<dbReference type="RefSeq" id="XP_007776072.1">
    <property type="nucleotide sequence ID" value="XM_007777882.1"/>
</dbReference>
<gene>
    <name evidence="1" type="ORF">CONPUDRAFT_160756</name>
</gene>
<sequence length="128" mass="14461">MSHQLDHINQTFSRAPVYEAIFSCLSPRELIRVSRTCQVAHDAFQSFIHRAYNINRHLSRFLTDPISFQSLQARTGTLISGSNALQFLDRTRTPEYPGIGLVPNLAGRSGHLPLFRVANPDRATGLWE</sequence>
<dbReference type="InterPro" id="IPR036047">
    <property type="entry name" value="F-box-like_dom_sf"/>
</dbReference>
<keyword evidence="2" id="KW-1185">Reference proteome</keyword>
<dbReference type="CDD" id="cd09917">
    <property type="entry name" value="F-box_SF"/>
    <property type="match status" value="1"/>
</dbReference>
<evidence type="ECO:0000313" key="1">
    <source>
        <dbReference type="EMBL" id="EIW73751.1"/>
    </source>
</evidence>
<accession>R7SC56</accession>
<evidence type="ECO:0008006" key="3">
    <source>
        <dbReference type="Google" id="ProtNLM"/>
    </source>
</evidence>
<dbReference type="SUPFAM" id="SSF81383">
    <property type="entry name" value="F-box domain"/>
    <property type="match status" value="1"/>
</dbReference>
<dbReference type="GeneID" id="19204400"/>
<dbReference type="KEGG" id="cput:CONPUDRAFT_160756"/>
<dbReference type="AlphaFoldDB" id="R7SC56"/>
<dbReference type="OrthoDB" id="3041043at2759"/>
<dbReference type="EMBL" id="JH711728">
    <property type="protein sequence ID" value="EIW73751.1"/>
    <property type="molecule type" value="Genomic_DNA"/>
</dbReference>